<evidence type="ECO:0000256" key="8">
    <source>
        <dbReference type="ARBA" id="ARBA00023136"/>
    </source>
</evidence>
<evidence type="ECO:0000256" key="9">
    <source>
        <dbReference type="ARBA" id="ARBA00023170"/>
    </source>
</evidence>
<dbReference type="InterPro" id="IPR019594">
    <property type="entry name" value="Glu/Gly-bd"/>
</dbReference>
<dbReference type="FunFam" id="3.40.50.2300:FF:000188">
    <property type="entry name" value="Glutamate receptor"/>
    <property type="match status" value="1"/>
</dbReference>
<dbReference type="SMART" id="SM00079">
    <property type="entry name" value="PBPe"/>
    <property type="match status" value="1"/>
</dbReference>
<dbReference type="SUPFAM" id="SSF53822">
    <property type="entry name" value="Periplasmic binding protein-like I"/>
    <property type="match status" value="1"/>
</dbReference>
<evidence type="ECO:0000256" key="6">
    <source>
        <dbReference type="ARBA" id="ARBA00022989"/>
    </source>
</evidence>
<keyword evidence="6 15" id="KW-1133">Transmembrane helix</keyword>
<dbReference type="Pfam" id="PF00060">
    <property type="entry name" value="Lig_chan"/>
    <property type="match status" value="1"/>
</dbReference>
<dbReference type="FunFam" id="1.10.287.70:FF:000037">
    <property type="entry name" value="Glutamate receptor"/>
    <property type="match status" value="1"/>
</dbReference>
<dbReference type="CDD" id="cd13686">
    <property type="entry name" value="GluR_Plant"/>
    <property type="match status" value="1"/>
</dbReference>
<keyword evidence="8 13" id="KW-0472">Membrane</keyword>
<dbReference type="SUPFAM" id="SSF53850">
    <property type="entry name" value="Periplasmic binding protein-like II"/>
    <property type="match status" value="1"/>
</dbReference>
<comment type="function">
    <text evidence="13">Glutamate-gated receptor that probably acts as non-selective cation channel.</text>
</comment>
<evidence type="ECO:0000256" key="10">
    <source>
        <dbReference type="ARBA" id="ARBA00023180"/>
    </source>
</evidence>
<evidence type="ECO:0000259" key="16">
    <source>
        <dbReference type="SMART" id="SM00079"/>
    </source>
</evidence>
<dbReference type="Pfam" id="PF10613">
    <property type="entry name" value="Lig_chan-Glu_bd"/>
    <property type="match status" value="1"/>
</dbReference>
<sequence>MPFSFISITKLPTLGFIFHVLFVSLLITTTSYGAQAANEEEVTNVGAILDVSSRIGKERKAAMEIAARNFNNSSKSHKLSLHFQGSTRDEPLTAASSAENMIEAKKVEVIIGMETWQEAALVAEVGNQTQVPVISLVAPSITPPLMKLQWPYLISMANDASAEINCIADLVSAYYWRKVVVIYEDDEYGGDSGDLALLNEALQKVGSEIEYRLVLPPYSSLSDPKGVVLDELLKLLSVQSRTFIVLRASSPMLNHLFREAKKIGLLERESAWIMTESVTSLLDSVDNSVISIMKGTLGIKTYYSTKSSSYQAFHTQFQGTFQQENPDESDSNPGIYALQAYDSIRAVTQALERIASNTSAKMLMENILSANFDGLSGKVSFKDGKLLPNQILRIVNVVDVEDKELPQEKGLYNELDCWMPQYGFSECLAAEKVKVKNRRADVGKNSDRLNGSVVWPGNLVDSKPKGWAMPTILKPLRIGVPGDTQFKKFVTVDESRKYSNEGYDGFCIQIFRSVLQHLSYSLPYQFVAFNGSYDELVDAVYNKTYDAAVGDVTILSERSNKVEFTQPYAESGLSMIIPIKSRESTWIFIKPFTWEVWLVTLALLAYTMFIVWFLEHGTNPEFGDTEKDQIGTAFSFTFSSLFFAQREAVQRDNTRVAVTMWLSVVFILTASYTANLSSMLTVKQLEQDIDIEWIRRTNQKVGCDGDSFVKEYLASVLGLNPDNIYSVPEEYDYLEWFEEKKIAAAFLELPYEKVFMNNYCKRYTTASGTYRFGGLGFVFQKGSPIARDVSEAILKLSENGNITRLERQCLTPLDECSSTTIETERLSLKSFKAIYLLSGATSTICFLISLVRLLRNYPRHQQANGGNQTTKTKVLGLARYIYNGEVKYSPGRVSITTTSVSTHDTSSPGEGSFSSCECVSTSDAAEHHDTSPRVEIEMPTV</sequence>
<evidence type="ECO:0000313" key="17">
    <source>
        <dbReference type="EMBL" id="PON57404.1"/>
    </source>
</evidence>
<evidence type="ECO:0000256" key="13">
    <source>
        <dbReference type="PIRNR" id="PIRNR037090"/>
    </source>
</evidence>
<dbReference type="InParanoid" id="A0A2P5C8T0"/>
<evidence type="ECO:0000256" key="12">
    <source>
        <dbReference type="ARBA" id="ARBA00023303"/>
    </source>
</evidence>
<accession>A0A2P5C8T0</accession>
<dbReference type="InterPro" id="IPR017103">
    <property type="entry name" value="Iontropic_Glu_rcpt_pln"/>
</dbReference>
<evidence type="ECO:0000256" key="3">
    <source>
        <dbReference type="ARBA" id="ARBA00022448"/>
    </source>
</evidence>
<dbReference type="InterPro" id="IPR015683">
    <property type="entry name" value="Ionotropic_Glu_rcpt"/>
</dbReference>
<organism evidence="17 18">
    <name type="scientific">Trema orientale</name>
    <name type="common">Charcoal tree</name>
    <name type="synonym">Celtis orientalis</name>
    <dbReference type="NCBI Taxonomy" id="63057"/>
    <lineage>
        <taxon>Eukaryota</taxon>
        <taxon>Viridiplantae</taxon>
        <taxon>Streptophyta</taxon>
        <taxon>Embryophyta</taxon>
        <taxon>Tracheophyta</taxon>
        <taxon>Spermatophyta</taxon>
        <taxon>Magnoliopsida</taxon>
        <taxon>eudicotyledons</taxon>
        <taxon>Gunneridae</taxon>
        <taxon>Pentapetalae</taxon>
        <taxon>rosids</taxon>
        <taxon>fabids</taxon>
        <taxon>Rosales</taxon>
        <taxon>Cannabaceae</taxon>
        <taxon>Trema</taxon>
    </lineage>
</organism>
<feature type="domain" description="Ionotropic glutamate receptor C-terminal" evidence="16">
    <location>
        <begin position="477"/>
        <end position="812"/>
    </location>
</feature>
<dbReference type="PIRSF" id="PIRSF037090">
    <property type="entry name" value="Iontro_Glu-like_rcpt_pln"/>
    <property type="match status" value="1"/>
</dbReference>
<dbReference type="GO" id="GO:0016020">
    <property type="term" value="C:membrane"/>
    <property type="evidence" value="ECO:0007669"/>
    <property type="project" value="UniProtKB-SubCell"/>
</dbReference>
<dbReference type="InterPro" id="IPR001320">
    <property type="entry name" value="Iontro_rcpt_C"/>
</dbReference>
<dbReference type="PANTHER" id="PTHR18966">
    <property type="entry name" value="IONOTROPIC GLUTAMATE RECEPTOR"/>
    <property type="match status" value="1"/>
</dbReference>
<dbReference type="Proteomes" id="UP000237000">
    <property type="component" value="Unassembled WGS sequence"/>
</dbReference>
<dbReference type="STRING" id="63057.A0A2P5C8T0"/>
<dbReference type="FunFam" id="3.40.190.10:FF:000054">
    <property type="entry name" value="Glutamate receptor"/>
    <property type="match status" value="1"/>
</dbReference>
<keyword evidence="11 13" id="KW-1071">Ligand-gated ion channel</keyword>
<keyword evidence="9 13" id="KW-0675">Receptor</keyword>
<evidence type="ECO:0000256" key="15">
    <source>
        <dbReference type="SAM" id="Phobius"/>
    </source>
</evidence>
<keyword evidence="5" id="KW-0732">Signal</keyword>
<dbReference type="CDD" id="cd19990">
    <property type="entry name" value="PBP1_GABAb_receptor_plant"/>
    <property type="match status" value="1"/>
</dbReference>
<dbReference type="OrthoDB" id="5984008at2759"/>
<feature type="transmembrane region" description="Helical" evidence="15">
    <location>
        <begin position="594"/>
        <end position="614"/>
    </location>
</feature>
<gene>
    <name evidence="17" type="ORF">TorRG33x02_293890</name>
</gene>
<dbReference type="Gene3D" id="3.40.190.10">
    <property type="entry name" value="Periplasmic binding protein-like II"/>
    <property type="match status" value="1"/>
</dbReference>
<keyword evidence="14" id="KW-1015">Disulfide bond</keyword>
<evidence type="ECO:0000313" key="18">
    <source>
        <dbReference type="Proteomes" id="UP000237000"/>
    </source>
</evidence>
<protein>
    <recommendedName>
        <fullName evidence="13">Glutamate receptor</fullName>
    </recommendedName>
</protein>
<dbReference type="GO" id="GO:0015276">
    <property type="term" value="F:ligand-gated monoatomic ion channel activity"/>
    <property type="evidence" value="ECO:0007669"/>
    <property type="project" value="InterPro"/>
</dbReference>
<dbReference type="AlphaFoldDB" id="A0A2P5C8T0"/>
<keyword evidence="4 15" id="KW-0812">Transmembrane</keyword>
<keyword evidence="7 13" id="KW-0406">Ion transport</keyword>
<dbReference type="InterPro" id="IPR028082">
    <property type="entry name" value="Peripla_BP_I"/>
</dbReference>
<reference evidence="18" key="1">
    <citation type="submission" date="2016-06" db="EMBL/GenBank/DDBJ databases">
        <title>Parallel loss of symbiosis genes in relatives of nitrogen-fixing non-legume Parasponia.</title>
        <authorList>
            <person name="Van Velzen R."/>
            <person name="Holmer R."/>
            <person name="Bu F."/>
            <person name="Rutten L."/>
            <person name="Van Zeijl A."/>
            <person name="Liu W."/>
            <person name="Santuari L."/>
            <person name="Cao Q."/>
            <person name="Sharma T."/>
            <person name="Shen D."/>
            <person name="Roswanjaya Y."/>
            <person name="Wardhani T."/>
            <person name="Kalhor M.S."/>
            <person name="Jansen J."/>
            <person name="Van den Hoogen J."/>
            <person name="Gungor B."/>
            <person name="Hartog M."/>
            <person name="Hontelez J."/>
            <person name="Verver J."/>
            <person name="Yang W.-C."/>
            <person name="Schijlen E."/>
            <person name="Repin R."/>
            <person name="Schilthuizen M."/>
            <person name="Schranz E."/>
            <person name="Heidstra R."/>
            <person name="Miyata K."/>
            <person name="Fedorova E."/>
            <person name="Kohlen W."/>
            <person name="Bisseling T."/>
            <person name="Smit S."/>
            <person name="Geurts R."/>
        </authorList>
    </citation>
    <scope>NUCLEOTIDE SEQUENCE [LARGE SCALE GENOMIC DNA]</scope>
    <source>
        <strain evidence="18">cv. RG33-2</strain>
    </source>
</reference>
<evidence type="ECO:0000256" key="7">
    <source>
        <dbReference type="ARBA" id="ARBA00023065"/>
    </source>
</evidence>
<dbReference type="Gene3D" id="3.40.50.2300">
    <property type="match status" value="2"/>
</dbReference>
<dbReference type="EMBL" id="JXTC01000397">
    <property type="protein sequence ID" value="PON57404.1"/>
    <property type="molecule type" value="Genomic_DNA"/>
</dbReference>
<evidence type="ECO:0000256" key="2">
    <source>
        <dbReference type="ARBA" id="ARBA00008685"/>
    </source>
</evidence>
<feature type="transmembrane region" description="Helical" evidence="15">
    <location>
        <begin position="833"/>
        <end position="854"/>
    </location>
</feature>
<feature type="disulfide bond" evidence="14">
    <location>
        <begin position="760"/>
        <end position="816"/>
    </location>
</feature>
<keyword evidence="3 13" id="KW-0813">Transport</keyword>
<comment type="subcellular location">
    <subcellularLocation>
        <location evidence="1">Membrane</location>
        <topology evidence="1">Multi-pass membrane protein</topology>
    </subcellularLocation>
</comment>
<name>A0A2P5C8T0_TREOI</name>
<evidence type="ECO:0000256" key="14">
    <source>
        <dbReference type="PIRSR" id="PIRSR037090-50"/>
    </source>
</evidence>
<dbReference type="Gene3D" id="1.10.287.70">
    <property type="match status" value="1"/>
</dbReference>
<comment type="caution">
    <text evidence="17">The sequence shown here is derived from an EMBL/GenBank/DDBJ whole genome shotgun (WGS) entry which is preliminary data.</text>
</comment>
<evidence type="ECO:0000256" key="4">
    <source>
        <dbReference type="ARBA" id="ARBA00022692"/>
    </source>
</evidence>
<dbReference type="InterPro" id="IPR001828">
    <property type="entry name" value="ANF_lig-bd_rcpt"/>
</dbReference>
<comment type="similarity">
    <text evidence="2 13">Belongs to the glutamate-gated ion channel (TC 1.A.10.1) family.</text>
</comment>
<keyword evidence="18" id="KW-1185">Reference proteome</keyword>
<evidence type="ECO:0000256" key="1">
    <source>
        <dbReference type="ARBA" id="ARBA00004141"/>
    </source>
</evidence>
<keyword evidence="10" id="KW-0325">Glycoprotein</keyword>
<feature type="transmembrane region" description="Helical" evidence="15">
    <location>
        <begin position="656"/>
        <end position="674"/>
    </location>
</feature>
<evidence type="ECO:0000256" key="11">
    <source>
        <dbReference type="ARBA" id="ARBA00023286"/>
    </source>
</evidence>
<proteinExistence type="inferred from homology"/>
<evidence type="ECO:0000256" key="5">
    <source>
        <dbReference type="ARBA" id="ARBA00022729"/>
    </source>
</evidence>
<keyword evidence="12 13" id="KW-0407">Ion channel</keyword>
<dbReference type="Pfam" id="PF01094">
    <property type="entry name" value="ANF_receptor"/>
    <property type="match status" value="1"/>
</dbReference>
<dbReference type="InterPro" id="IPR044440">
    <property type="entry name" value="GABAb_receptor_plant_PBP1"/>
</dbReference>